<comment type="caution">
    <text evidence="1">The sequence shown here is derived from an EMBL/GenBank/DDBJ whole genome shotgun (WGS) entry which is preliminary data.</text>
</comment>
<dbReference type="Proteomes" id="UP000805193">
    <property type="component" value="Unassembled WGS sequence"/>
</dbReference>
<name>A0AC60QPH0_IXOPE</name>
<evidence type="ECO:0000313" key="2">
    <source>
        <dbReference type="Proteomes" id="UP000805193"/>
    </source>
</evidence>
<reference evidence="1 2" key="1">
    <citation type="journal article" date="2020" name="Cell">
        <title>Large-Scale Comparative Analyses of Tick Genomes Elucidate Their Genetic Diversity and Vector Capacities.</title>
        <authorList>
            <consortium name="Tick Genome and Microbiome Consortium (TIGMIC)"/>
            <person name="Jia N."/>
            <person name="Wang J."/>
            <person name="Shi W."/>
            <person name="Du L."/>
            <person name="Sun Y."/>
            <person name="Zhan W."/>
            <person name="Jiang J.F."/>
            <person name="Wang Q."/>
            <person name="Zhang B."/>
            <person name="Ji P."/>
            <person name="Bell-Sakyi L."/>
            <person name="Cui X.M."/>
            <person name="Yuan T.T."/>
            <person name="Jiang B.G."/>
            <person name="Yang W.F."/>
            <person name="Lam T.T."/>
            <person name="Chang Q.C."/>
            <person name="Ding S.J."/>
            <person name="Wang X.J."/>
            <person name="Zhu J.G."/>
            <person name="Ruan X.D."/>
            <person name="Zhao L."/>
            <person name="Wei J.T."/>
            <person name="Ye R.Z."/>
            <person name="Que T.C."/>
            <person name="Du C.H."/>
            <person name="Zhou Y.H."/>
            <person name="Cheng J.X."/>
            <person name="Dai P.F."/>
            <person name="Guo W.B."/>
            <person name="Han X.H."/>
            <person name="Huang E.J."/>
            <person name="Li L.F."/>
            <person name="Wei W."/>
            <person name="Gao Y.C."/>
            <person name="Liu J.Z."/>
            <person name="Shao H.Z."/>
            <person name="Wang X."/>
            <person name="Wang C.C."/>
            <person name="Yang T.C."/>
            <person name="Huo Q.B."/>
            <person name="Li W."/>
            <person name="Chen H.Y."/>
            <person name="Chen S.E."/>
            <person name="Zhou L.G."/>
            <person name="Ni X.B."/>
            <person name="Tian J.H."/>
            <person name="Sheng Y."/>
            <person name="Liu T."/>
            <person name="Pan Y.S."/>
            <person name="Xia L.Y."/>
            <person name="Li J."/>
            <person name="Zhao F."/>
            <person name="Cao W.C."/>
        </authorList>
    </citation>
    <scope>NUCLEOTIDE SEQUENCE [LARGE SCALE GENOMIC DNA]</scope>
    <source>
        <strain evidence="1">Iper-2018</strain>
    </source>
</reference>
<gene>
    <name evidence="1" type="ORF">HPB47_017352</name>
</gene>
<accession>A0AC60QPH0</accession>
<keyword evidence="2" id="KW-1185">Reference proteome</keyword>
<sequence length="467" mass="53337">MERSADVALLTCRQLLIACHEEQFWRCDSKLVNAPVSTRLARARLFGSHAKLLNLGQCSSRYKTEADQSEGKWRLYSRECRSLHWRTVPSVTAGNAVRVTVVPVLVCLLLWLIWSRSRRHPNWNKLPPGPKGLPLVGNLPFLSKCFDPVQCKAWAQQYGSVFRINMGPGNVVILNDFNSIKEFFCKPEVLYRPSDWILTHSGVVGVATINGKAWVDNRRFCMQVLRDLGVGKKSMEKHIQEESQYLVEKIAETKGRATDAQQFLTPSVSNNITALVFGRRYPYEDASRKYMDDRLERVIKVLSTGSIVGILPAWVFSILVRIPSTTSNVIKTIADDLLGYASQKVKEHLESSELRAEQDFIDRYLSKIKETDWNPDPSFTMNHLLGNVLSFFIAASNTVRTSVQWHMLCLAANRDTLQLRIQREIDEAVGKDRAPTWEDRDKMPFTVASIWEMYRWRTDSPFGVPRA</sequence>
<evidence type="ECO:0000313" key="1">
    <source>
        <dbReference type="EMBL" id="KAG0437626.1"/>
    </source>
</evidence>
<dbReference type="EMBL" id="JABSTQ010006262">
    <property type="protein sequence ID" value="KAG0437626.1"/>
    <property type="molecule type" value="Genomic_DNA"/>
</dbReference>
<organism evidence="1 2">
    <name type="scientific">Ixodes persulcatus</name>
    <name type="common">Taiga tick</name>
    <dbReference type="NCBI Taxonomy" id="34615"/>
    <lineage>
        <taxon>Eukaryota</taxon>
        <taxon>Metazoa</taxon>
        <taxon>Ecdysozoa</taxon>
        <taxon>Arthropoda</taxon>
        <taxon>Chelicerata</taxon>
        <taxon>Arachnida</taxon>
        <taxon>Acari</taxon>
        <taxon>Parasitiformes</taxon>
        <taxon>Ixodida</taxon>
        <taxon>Ixodoidea</taxon>
        <taxon>Ixodidae</taxon>
        <taxon>Ixodinae</taxon>
        <taxon>Ixodes</taxon>
    </lineage>
</organism>
<proteinExistence type="predicted"/>
<protein>
    <submittedName>
        <fullName evidence="1">Uncharacterized protein</fullName>
    </submittedName>
</protein>